<dbReference type="Pfam" id="PF07589">
    <property type="entry name" value="PEP-CTERM"/>
    <property type="match status" value="1"/>
</dbReference>
<gene>
    <name evidence="3" type="ORF">KOR34_44100</name>
</gene>
<accession>A0A5C5UXG1</accession>
<feature type="domain" description="Ice-binding protein C-terminal" evidence="2">
    <location>
        <begin position="139"/>
        <end position="160"/>
    </location>
</feature>
<evidence type="ECO:0000259" key="2">
    <source>
        <dbReference type="Pfam" id="PF07589"/>
    </source>
</evidence>
<dbReference type="Proteomes" id="UP000316714">
    <property type="component" value="Unassembled WGS sequence"/>
</dbReference>
<evidence type="ECO:0000256" key="1">
    <source>
        <dbReference type="SAM" id="SignalP"/>
    </source>
</evidence>
<dbReference type="InterPro" id="IPR013424">
    <property type="entry name" value="Ice-binding_C"/>
</dbReference>
<organism evidence="3 4">
    <name type="scientific">Posidoniimonas corsicana</name>
    <dbReference type="NCBI Taxonomy" id="1938618"/>
    <lineage>
        <taxon>Bacteria</taxon>
        <taxon>Pseudomonadati</taxon>
        <taxon>Planctomycetota</taxon>
        <taxon>Planctomycetia</taxon>
        <taxon>Pirellulales</taxon>
        <taxon>Lacipirellulaceae</taxon>
        <taxon>Posidoniimonas</taxon>
    </lineage>
</organism>
<feature type="signal peptide" evidence="1">
    <location>
        <begin position="1"/>
        <end position="20"/>
    </location>
</feature>
<proteinExistence type="predicted"/>
<sequence length="161" mass="17013" precursor="true">MWKLLYAIVAALILLSQADAAVMVHYENATPGVPSYYYNMYSGEFWADGEGIGIGLIDAQSASGIFSDRTVPGGLFPVDTDTRMSVVINAGTGSTLPDVRLANIGVGLTQEFLSQDLTLLWSAGFGNPTQVADLIVTFPEPATAGLAGLAIAGVLGFRRRR</sequence>
<dbReference type="EMBL" id="SIHJ01000004">
    <property type="protein sequence ID" value="TWT31036.1"/>
    <property type="molecule type" value="Genomic_DNA"/>
</dbReference>
<evidence type="ECO:0000313" key="3">
    <source>
        <dbReference type="EMBL" id="TWT31036.1"/>
    </source>
</evidence>
<dbReference type="AlphaFoldDB" id="A0A5C5UXG1"/>
<reference evidence="3 4" key="1">
    <citation type="submission" date="2019-02" db="EMBL/GenBank/DDBJ databases">
        <title>Deep-cultivation of Planctomycetes and their phenomic and genomic characterization uncovers novel biology.</title>
        <authorList>
            <person name="Wiegand S."/>
            <person name="Jogler M."/>
            <person name="Boedeker C."/>
            <person name="Pinto D."/>
            <person name="Vollmers J."/>
            <person name="Rivas-Marin E."/>
            <person name="Kohn T."/>
            <person name="Peeters S.H."/>
            <person name="Heuer A."/>
            <person name="Rast P."/>
            <person name="Oberbeckmann S."/>
            <person name="Bunk B."/>
            <person name="Jeske O."/>
            <person name="Meyerdierks A."/>
            <person name="Storesund J.E."/>
            <person name="Kallscheuer N."/>
            <person name="Luecker S."/>
            <person name="Lage O.M."/>
            <person name="Pohl T."/>
            <person name="Merkel B.J."/>
            <person name="Hornburger P."/>
            <person name="Mueller R.-W."/>
            <person name="Bruemmer F."/>
            <person name="Labrenz M."/>
            <person name="Spormann A.M."/>
            <person name="Op Den Camp H."/>
            <person name="Overmann J."/>
            <person name="Amann R."/>
            <person name="Jetten M.S.M."/>
            <person name="Mascher T."/>
            <person name="Medema M.H."/>
            <person name="Devos D.P."/>
            <person name="Kaster A.-K."/>
            <person name="Ovreas L."/>
            <person name="Rohde M."/>
            <person name="Galperin M.Y."/>
            <person name="Jogler C."/>
        </authorList>
    </citation>
    <scope>NUCLEOTIDE SEQUENCE [LARGE SCALE GENOMIC DNA]</scope>
    <source>
        <strain evidence="3 4">KOR34</strain>
    </source>
</reference>
<feature type="chain" id="PRO_5022933415" description="Ice-binding protein C-terminal domain-containing protein" evidence="1">
    <location>
        <begin position="21"/>
        <end position="161"/>
    </location>
</feature>
<evidence type="ECO:0000313" key="4">
    <source>
        <dbReference type="Proteomes" id="UP000316714"/>
    </source>
</evidence>
<name>A0A5C5UXG1_9BACT</name>
<protein>
    <recommendedName>
        <fullName evidence="2">Ice-binding protein C-terminal domain-containing protein</fullName>
    </recommendedName>
</protein>
<keyword evidence="1" id="KW-0732">Signal</keyword>
<dbReference type="RefSeq" id="WP_146568223.1">
    <property type="nucleotide sequence ID" value="NZ_SIHJ01000004.1"/>
</dbReference>
<keyword evidence="4" id="KW-1185">Reference proteome</keyword>
<comment type="caution">
    <text evidence="3">The sequence shown here is derived from an EMBL/GenBank/DDBJ whole genome shotgun (WGS) entry which is preliminary data.</text>
</comment>